<evidence type="ECO:0000313" key="3">
    <source>
        <dbReference type="Proteomes" id="UP000677918"/>
    </source>
</evidence>
<dbReference type="GO" id="GO:0003824">
    <property type="term" value="F:catalytic activity"/>
    <property type="evidence" value="ECO:0007669"/>
    <property type="project" value="InterPro"/>
</dbReference>
<dbReference type="PROSITE" id="PS51340">
    <property type="entry name" value="MOSC"/>
    <property type="match status" value="1"/>
</dbReference>
<sequence length="216" mass="24301">MQVIRIKSINIGVPRTTVYQGKELNTGIYKEPADGDVYLSPLNFAGDAQADLVHHGGADKAVCVYPYEHYAYWEQRLGTQLAMAAFGENLTTEGKTEQDVRLGDIYELGEAVVQISQPRQPCFKLGHKHQTPELPAWVRETGFTGYYFRVLKPGLVSHTDTLNLVEPGPSDMTVARANQIMYRKPEDELEIRHLLAVEALAASWRGMLEKRLEKVE</sequence>
<dbReference type="RefSeq" id="WP_213414208.1">
    <property type="nucleotide sequence ID" value="NZ_BOVK01000087.1"/>
</dbReference>
<dbReference type="EMBL" id="BOVK01000087">
    <property type="protein sequence ID" value="GIQ71415.1"/>
    <property type="molecule type" value="Genomic_DNA"/>
</dbReference>
<dbReference type="Pfam" id="PF03473">
    <property type="entry name" value="MOSC"/>
    <property type="match status" value="1"/>
</dbReference>
<reference evidence="2" key="1">
    <citation type="submission" date="2021-04" db="EMBL/GenBank/DDBJ databases">
        <title>Draft genome sequence of Xylanibacillus composti strain K13.</title>
        <authorList>
            <person name="Uke A."/>
            <person name="Chhe C."/>
            <person name="Baramee S."/>
            <person name="Kosugi A."/>
        </authorList>
    </citation>
    <scope>NUCLEOTIDE SEQUENCE</scope>
    <source>
        <strain evidence="2">K13</strain>
    </source>
</reference>
<proteinExistence type="predicted"/>
<organism evidence="2 3">
    <name type="scientific">Xylanibacillus composti</name>
    <dbReference type="NCBI Taxonomy" id="1572762"/>
    <lineage>
        <taxon>Bacteria</taxon>
        <taxon>Bacillati</taxon>
        <taxon>Bacillota</taxon>
        <taxon>Bacilli</taxon>
        <taxon>Bacillales</taxon>
        <taxon>Paenibacillaceae</taxon>
        <taxon>Xylanibacillus</taxon>
    </lineage>
</organism>
<keyword evidence="3" id="KW-1185">Reference proteome</keyword>
<dbReference type="InterPro" id="IPR005302">
    <property type="entry name" value="MoCF_Sase_C"/>
</dbReference>
<accession>A0A8J4M405</accession>
<gene>
    <name evidence="2" type="ORF">XYCOK13_42390</name>
</gene>
<name>A0A8J4M405_9BACL</name>
<dbReference type="PANTHER" id="PTHR30212:SF4">
    <property type="entry name" value="MOSC DOMAIN-CONTAINING PROTEIN"/>
    <property type="match status" value="1"/>
</dbReference>
<comment type="caution">
    <text evidence="2">The sequence shown here is derived from an EMBL/GenBank/DDBJ whole genome shotgun (WGS) entry which is preliminary data.</text>
</comment>
<dbReference type="PANTHER" id="PTHR30212">
    <property type="entry name" value="PROTEIN YIIM"/>
    <property type="match status" value="1"/>
</dbReference>
<protein>
    <submittedName>
        <fullName evidence="2">MOSC domain-containing protein</fullName>
    </submittedName>
</protein>
<dbReference type="InterPro" id="IPR052353">
    <property type="entry name" value="Benzoxazolinone_Detox_Enz"/>
</dbReference>
<dbReference type="GO" id="GO:0030151">
    <property type="term" value="F:molybdenum ion binding"/>
    <property type="evidence" value="ECO:0007669"/>
    <property type="project" value="InterPro"/>
</dbReference>
<dbReference type="Proteomes" id="UP000677918">
    <property type="component" value="Unassembled WGS sequence"/>
</dbReference>
<dbReference type="InterPro" id="IPR011037">
    <property type="entry name" value="Pyrv_Knase-like_insert_dom_sf"/>
</dbReference>
<dbReference type="SUPFAM" id="SSF50800">
    <property type="entry name" value="PK beta-barrel domain-like"/>
    <property type="match status" value="1"/>
</dbReference>
<evidence type="ECO:0000313" key="2">
    <source>
        <dbReference type="EMBL" id="GIQ71415.1"/>
    </source>
</evidence>
<dbReference type="Gene3D" id="2.40.33.20">
    <property type="entry name" value="PK beta-barrel domain-like"/>
    <property type="match status" value="1"/>
</dbReference>
<evidence type="ECO:0000259" key="1">
    <source>
        <dbReference type="PROSITE" id="PS51340"/>
    </source>
</evidence>
<dbReference type="Pfam" id="PF03475">
    <property type="entry name" value="YiiM_3-alpha"/>
    <property type="match status" value="1"/>
</dbReference>
<dbReference type="AlphaFoldDB" id="A0A8J4M405"/>
<feature type="domain" description="MOSC" evidence="1">
    <location>
        <begin position="31"/>
        <end position="165"/>
    </location>
</feature>
<dbReference type="InterPro" id="IPR005163">
    <property type="entry name" value="Tri_helical_YiiM-like"/>
</dbReference>
<dbReference type="GO" id="GO:0030170">
    <property type="term" value="F:pyridoxal phosphate binding"/>
    <property type="evidence" value="ECO:0007669"/>
    <property type="project" value="InterPro"/>
</dbReference>